<gene>
    <name evidence="7" type="ORF">BC351_06265</name>
</gene>
<dbReference type="GO" id="GO:0000160">
    <property type="term" value="P:phosphorelay signal transduction system"/>
    <property type="evidence" value="ECO:0007669"/>
    <property type="project" value="UniProtKB-KW"/>
</dbReference>
<evidence type="ECO:0000313" key="8">
    <source>
        <dbReference type="Proteomes" id="UP000190626"/>
    </source>
</evidence>
<protein>
    <recommendedName>
        <fullName evidence="6">Response regulatory domain-containing protein</fullName>
    </recommendedName>
</protein>
<keyword evidence="5" id="KW-0597">Phosphoprotein</keyword>
<keyword evidence="4" id="KW-0804">Transcription</keyword>
<evidence type="ECO:0000256" key="4">
    <source>
        <dbReference type="ARBA" id="ARBA00023163"/>
    </source>
</evidence>
<dbReference type="EMBL" id="MBTG01000023">
    <property type="protein sequence ID" value="OPH53465.1"/>
    <property type="molecule type" value="Genomic_DNA"/>
</dbReference>
<dbReference type="SUPFAM" id="SSF46894">
    <property type="entry name" value="C-terminal effector domain of the bipartite response regulators"/>
    <property type="match status" value="1"/>
</dbReference>
<name>A0A1V4HFD6_9BACL</name>
<dbReference type="SMART" id="SM00448">
    <property type="entry name" value="REC"/>
    <property type="match status" value="1"/>
</dbReference>
<keyword evidence="3" id="KW-0238">DNA-binding</keyword>
<dbReference type="InterPro" id="IPR001789">
    <property type="entry name" value="Sig_transdc_resp-reg_receiver"/>
</dbReference>
<proteinExistence type="predicted"/>
<dbReference type="Pfam" id="PF00072">
    <property type="entry name" value="Response_reg"/>
    <property type="match status" value="1"/>
</dbReference>
<keyword evidence="8" id="KW-1185">Reference proteome</keyword>
<evidence type="ECO:0000256" key="1">
    <source>
        <dbReference type="ARBA" id="ARBA00023012"/>
    </source>
</evidence>
<dbReference type="InterPro" id="IPR036388">
    <property type="entry name" value="WH-like_DNA-bd_sf"/>
</dbReference>
<feature type="domain" description="Response regulatory" evidence="6">
    <location>
        <begin position="2"/>
        <end position="116"/>
    </location>
</feature>
<sequence length="377" mass="43382">MKVICIDDEKAMHLIMKRMLSKVKEVELVGSFMDTAAAYSYLMNHDVDLIFVDISMPKENGLEFAERLRESGNEVKIVFITSHKEYALFAFDVHAFDYIVKPVVQERLRKTMERAMAKKQPAPLVRTEREPIFNEIKFNCLGEIDIQSTQGMRAKWKSSKSTELFGYLLVQKERLVSRARLIDDMFGDMPQKNAEMYLNTTVYKLRKVLDAFGLKEILHSDSNHYALSLNQVKVDLLRFEEGCRQMSVVDESNMEQALEIEQLYAGDLFGDTAFAWALNEVERLAHLYTSFTQRLSAALLEKGDTQVAIRLLSKLMTRNELDEGSFILLMKALAQQENKEALTRHYMQYAGNLDKEIGLKPSREAAELYTQLLSELV</sequence>
<dbReference type="Pfam" id="PF03704">
    <property type="entry name" value="BTAD"/>
    <property type="match status" value="1"/>
</dbReference>
<evidence type="ECO:0000256" key="5">
    <source>
        <dbReference type="PROSITE-ProRule" id="PRU00169"/>
    </source>
</evidence>
<comment type="caution">
    <text evidence="7">The sequence shown here is derived from an EMBL/GenBank/DDBJ whole genome shotgun (WGS) entry which is preliminary data.</text>
</comment>
<dbReference type="Proteomes" id="UP000190626">
    <property type="component" value="Unassembled WGS sequence"/>
</dbReference>
<dbReference type="PROSITE" id="PS50110">
    <property type="entry name" value="RESPONSE_REGULATORY"/>
    <property type="match status" value="1"/>
</dbReference>
<feature type="modified residue" description="4-aspartylphosphate" evidence="5">
    <location>
        <position position="53"/>
    </location>
</feature>
<evidence type="ECO:0000259" key="6">
    <source>
        <dbReference type="PROSITE" id="PS50110"/>
    </source>
</evidence>
<evidence type="ECO:0000313" key="7">
    <source>
        <dbReference type="EMBL" id="OPH53465.1"/>
    </source>
</evidence>
<dbReference type="RefSeq" id="WP_079415613.1">
    <property type="nucleotide sequence ID" value="NZ_MBTG01000023.1"/>
</dbReference>
<dbReference type="InterPro" id="IPR011990">
    <property type="entry name" value="TPR-like_helical_dom_sf"/>
</dbReference>
<dbReference type="OrthoDB" id="3190595at2"/>
<evidence type="ECO:0000256" key="3">
    <source>
        <dbReference type="ARBA" id="ARBA00023125"/>
    </source>
</evidence>
<keyword evidence="2" id="KW-0805">Transcription regulation</keyword>
<dbReference type="GO" id="GO:0003677">
    <property type="term" value="F:DNA binding"/>
    <property type="evidence" value="ECO:0007669"/>
    <property type="project" value="UniProtKB-KW"/>
</dbReference>
<dbReference type="STRING" id="1469647.BC351_06265"/>
<dbReference type="InterPro" id="IPR011006">
    <property type="entry name" value="CheY-like_superfamily"/>
</dbReference>
<dbReference type="InterPro" id="IPR005158">
    <property type="entry name" value="BTAD"/>
</dbReference>
<organism evidence="7 8">
    <name type="scientific">Paenibacillus ferrarius</name>
    <dbReference type="NCBI Taxonomy" id="1469647"/>
    <lineage>
        <taxon>Bacteria</taxon>
        <taxon>Bacillati</taxon>
        <taxon>Bacillota</taxon>
        <taxon>Bacilli</taxon>
        <taxon>Bacillales</taxon>
        <taxon>Paenibacillaceae</taxon>
        <taxon>Paenibacillus</taxon>
    </lineage>
</organism>
<dbReference type="Gene3D" id="1.25.40.10">
    <property type="entry name" value="Tetratricopeptide repeat domain"/>
    <property type="match status" value="1"/>
</dbReference>
<dbReference type="SUPFAM" id="SSF48452">
    <property type="entry name" value="TPR-like"/>
    <property type="match status" value="1"/>
</dbReference>
<dbReference type="SUPFAM" id="SSF52172">
    <property type="entry name" value="CheY-like"/>
    <property type="match status" value="1"/>
</dbReference>
<dbReference type="PANTHER" id="PTHR35807">
    <property type="entry name" value="TRANSCRIPTIONAL REGULATOR REDD-RELATED"/>
    <property type="match status" value="1"/>
</dbReference>
<dbReference type="PANTHER" id="PTHR35807:SF1">
    <property type="entry name" value="TRANSCRIPTIONAL REGULATOR REDD"/>
    <property type="match status" value="1"/>
</dbReference>
<dbReference type="Gene3D" id="1.10.10.10">
    <property type="entry name" value="Winged helix-like DNA-binding domain superfamily/Winged helix DNA-binding domain"/>
    <property type="match status" value="1"/>
</dbReference>
<dbReference type="InterPro" id="IPR051677">
    <property type="entry name" value="AfsR-DnrI-RedD_regulator"/>
</dbReference>
<dbReference type="SMART" id="SM01043">
    <property type="entry name" value="BTAD"/>
    <property type="match status" value="1"/>
</dbReference>
<keyword evidence="1" id="KW-0902">Two-component regulatory system</keyword>
<dbReference type="GO" id="GO:0006355">
    <property type="term" value="P:regulation of DNA-templated transcription"/>
    <property type="evidence" value="ECO:0007669"/>
    <property type="project" value="InterPro"/>
</dbReference>
<dbReference type="Gene3D" id="3.40.50.2300">
    <property type="match status" value="1"/>
</dbReference>
<accession>A0A1V4HFD6</accession>
<reference evidence="8" key="1">
    <citation type="submission" date="2016-07" db="EMBL/GenBank/DDBJ databases">
        <authorList>
            <person name="Florea S."/>
            <person name="Webb J.S."/>
            <person name="Jaromczyk J."/>
            <person name="Schardl C.L."/>
        </authorList>
    </citation>
    <scope>NUCLEOTIDE SEQUENCE [LARGE SCALE GENOMIC DNA]</scope>
    <source>
        <strain evidence="8">CY1</strain>
    </source>
</reference>
<dbReference type="AlphaFoldDB" id="A0A1V4HFD6"/>
<dbReference type="InterPro" id="IPR016032">
    <property type="entry name" value="Sig_transdc_resp-reg_C-effctor"/>
</dbReference>
<evidence type="ECO:0000256" key="2">
    <source>
        <dbReference type="ARBA" id="ARBA00023015"/>
    </source>
</evidence>